<protein>
    <submittedName>
        <fullName evidence="7">ABC transporter ATP-binding protein</fullName>
    </submittedName>
</protein>
<dbReference type="Pfam" id="PF00005">
    <property type="entry name" value="ABC_tran"/>
    <property type="match status" value="1"/>
</dbReference>
<dbReference type="InterPro" id="IPR052156">
    <property type="entry name" value="BCAA_Transport_ATP-bd_LivF"/>
</dbReference>
<dbReference type="PROSITE" id="PS00211">
    <property type="entry name" value="ABC_TRANSPORTER_1"/>
    <property type="match status" value="1"/>
</dbReference>
<evidence type="ECO:0000313" key="8">
    <source>
        <dbReference type="Proteomes" id="UP001056336"/>
    </source>
</evidence>
<keyword evidence="5" id="KW-0029">Amino-acid transport</keyword>
<reference evidence="7" key="1">
    <citation type="journal article" date="2018" name="Int. J. Syst. Evol. Microbiol.">
        <title>Jatrophihabitans telluris sp. nov., isolated from sediment soil of lava forest wetlands and the emended description of the genus Jatrophihabitans.</title>
        <authorList>
            <person name="Lee K.C."/>
            <person name="Suh M.K."/>
            <person name="Eom M.K."/>
            <person name="Kim K.K."/>
            <person name="Kim J.S."/>
            <person name="Kim D.S."/>
            <person name="Ko S.H."/>
            <person name="Shin Y.K."/>
            <person name="Lee J.S."/>
        </authorList>
    </citation>
    <scope>NUCLEOTIDE SEQUENCE</scope>
    <source>
        <strain evidence="7">N237</strain>
    </source>
</reference>
<keyword evidence="3" id="KW-0547">Nucleotide-binding</keyword>
<evidence type="ECO:0000313" key="7">
    <source>
        <dbReference type="EMBL" id="UQX88964.1"/>
    </source>
</evidence>
<evidence type="ECO:0000256" key="3">
    <source>
        <dbReference type="ARBA" id="ARBA00022741"/>
    </source>
</evidence>
<dbReference type="EMBL" id="CP097332">
    <property type="protein sequence ID" value="UQX88964.1"/>
    <property type="molecule type" value="Genomic_DNA"/>
</dbReference>
<proteinExistence type="inferred from homology"/>
<evidence type="ECO:0000256" key="1">
    <source>
        <dbReference type="ARBA" id="ARBA00005417"/>
    </source>
</evidence>
<evidence type="ECO:0000256" key="5">
    <source>
        <dbReference type="ARBA" id="ARBA00022970"/>
    </source>
</evidence>
<dbReference type="GO" id="GO:0005524">
    <property type="term" value="F:ATP binding"/>
    <property type="evidence" value="ECO:0007669"/>
    <property type="project" value="UniProtKB-KW"/>
</dbReference>
<sequence>MTTNSVLTVEGLSVGYGGAPVVRGVDFAVGSGQINCVVGPNGAGKSTALKAVAGVLRPIAGKIIFDGSDVTRLSTDARVARGLGYVPQVANVFATLTVMENLQIGAHAKRRGIKERTDSICELFPALRDALGRPAGTLSGGQRSMLALSRALMGDPKLLLLDEPTAGLAPKLEDQVWEHILTIQAHGIGVLIVEQNTRRALTHSHSAYVMVDGLVAADGTAAEMLDRPDLVDMYLGGA</sequence>
<dbReference type="InterPro" id="IPR003593">
    <property type="entry name" value="AAA+_ATPase"/>
</dbReference>
<dbReference type="InterPro" id="IPR017871">
    <property type="entry name" value="ABC_transporter-like_CS"/>
</dbReference>
<name>A0ABY4QZS9_9ACTN</name>
<reference evidence="7" key="2">
    <citation type="submission" date="2022-05" db="EMBL/GenBank/DDBJ databases">
        <authorList>
            <person name="Kim J.-S."/>
            <person name="Lee K."/>
            <person name="Suh M."/>
            <person name="Eom M."/>
            <person name="Kim J.-S."/>
            <person name="Kim D.-S."/>
            <person name="Ko S.-H."/>
            <person name="Shin Y."/>
            <person name="Lee J.-S."/>
        </authorList>
    </citation>
    <scope>NUCLEOTIDE SEQUENCE</scope>
    <source>
        <strain evidence="7">N237</strain>
    </source>
</reference>
<gene>
    <name evidence="7" type="ORF">M6D93_02950</name>
</gene>
<keyword evidence="4 7" id="KW-0067">ATP-binding</keyword>
<dbReference type="Proteomes" id="UP001056336">
    <property type="component" value="Chromosome"/>
</dbReference>
<accession>A0ABY4QZS9</accession>
<dbReference type="SMART" id="SM00382">
    <property type="entry name" value="AAA"/>
    <property type="match status" value="1"/>
</dbReference>
<dbReference type="PANTHER" id="PTHR43820:SF7">
    <property type="entry name" value="BRANCHED-CHAIN AMINO ACID TRANSPORT ATP-BINDING PROTEIN LIVF-RELATED"/>
    <property type="match status" value="1"/>
</dbReference>
<dbReference type="InterPro" id="IPR003439">
    <property type="entry name" value="ABC_transporter-like_ATP-bd"/>
</dbReference>
<comment type="similarity">
    <text evidence="1">Belongs to the ABC transporter superfamily.</text>
</comment>
<dbReference type="SUPFAM" id="SSF52540">
    <property type="entry name" value="P-loop containing nucleoside triphosphate hydrolases"/>
    <property type="match status" value="1"/>
</dbReference>
<dbReference type="InterPro" id="IPR027417">
    <property type="entry name" value="P-loop_NTPase"/>
</dbReference>
<dbReference type="RefSeq" id="WP_249772860.1">
    <property type="nucleotide sequence ID" value="NZ_CP097332.1"/>
</dbReference>
<dbReference type="CDD" id="cd03224">
    <property type="entry name" value="ABC_TM1139_LivF_branched"/>
    <property type="match status" value="1"/>
</dbReference>
<feature type="domain" description="ABC transporter" evidence="6">
    <location>
        <begin position="7"/>
        <end position="237"/>
    </location>
</feature>
<keyword evidence="8" id="KW-1185">Reference proteome</keyword>
<dbReference type="PROSITE" id="PS50893">
    <property type="entry name" value="ABC_TRANSPORTER_2"/>
    <property type="match status" value="1"/>
</dbReference>
<evidence type="ECO:0000256" key="2">
    <source>
        <dbReference type="ARBA" id="ARBA00022448"/>
    </source>
</evidence>
<evidence type="ECO:0000259" key="6">
    <source>
        <dbReference type="PROSITE" id="PS50893"/>
    </source>
</evidence>
<dbReference type="PANTHER" id="PTHR43820">
    <property type="entry name" value="HIGH-AFFINITY BRANCHED-CHAIN AMINO ACID TRANSPORT ATP-BINDING PROTEIN LIVF"/>
    <property type="match status" value="1"/>
</dbReference>
<organism evidence="7 8">
    <name type="scientific">Jatrophihabitans telluris</name>
    <dbReference type="NCBI Taxonomy" id="2038343"/>
    <lineage>
        <taxon>Bacteria</taxon>
        <taxon>Bacillati</taxon>
        <taxon>Actinomycetota</taxon>
        <taxon>Actinomycetes</taxon>
        <taxon>Jatrophihabitantales</taxon>
        <taxon>Jatrophihabitantaceae</taxon>
        <taxon>Jatrophihabitans</taxon>
    </lineage>
</organism>
<evidence type="ECO:0000256" key="4">
    <source>
        <dbReference type="ARBA" id="ARBA00022840"/>
    </source>
</evidence>
<keyword evidence="2" id="KW-0813">Transport</keyword>
<dbReference type="Gene3D" id="3.40.50.300">
    <property type="entry name" value="P-loop containing nucleotide triphosphate hydrolases"/>
    <property type="match status" value="1"/>
</dbReference>